<feature type="region of interest" description="Disordered" evidence="1">
    <location>
        <begin position="64"/>
        <end position="83"/>
    </location>
</feature>
<protein>
    <submittedName>
        <fullName evidence="3">Uncharacterized protein LOC117209469</fullName>
    </submittedName>
</protein>
<feature type="compositionally biased region" description="Basic and acidic residues" evidence="1">
    <location>
        <begin position="15"/>
        <end position="30"/>
    </location>
</feature>
<accession>A0A6P8MYT6</accession>
<evidence type="ECO:0000256" key="1">
    <source>
        <dbReference type="SAM" id="MobiDB-lite"/>
    </source>
</evidence>
<sequence length="83" mass="9106">MGQVSGSRSPQAGPGREDSPGLVNGEDKGHTEAAVAVFQVLGTGARARHLRIRRRPRAPVLQVRRERTPRQRLSRLHSQVPPV</sequence>
<organism evidence="2 3">
    <name type="scientific">Bombus bifarius</name>
    <dbReference type="NCBI Taxonomy" id="103933"/>
    <lineage>
        <taxon>Eukaryota</taxon>
        <taxon>Metazoa</taxon>
        <taxon>Ecdysozoa</taxon>
        <taxon>Arthropoda</taxon>
        <taxon>Hexapoda</taxon>
        <taxon>Insecta</taxon>
        <taxon>Pterygota</taxon>
        <taxon>Neoptera</taxon>
        <taxon>Endopterygota</taxon>
        <taxon>Hymenoptera</taxon>
        <taxon>Apocrita</taxon>
        <taxon>Aculeata</taxon>
        <taxon>Apoidea</taxon>
        <taxon>Anthophila</taxon>
        <taxon>Apidae</taxon>
        <taxon>Bombus</taxon>
        <taxon>Pyrobombus</taxon>
    </lineage>
</organism>
<feature type="compositionally biased region" description="Polar residues" evidence="1">
    <location>
        <begin position="1"/>
        <end position="10"/>
    </location>
</feature>
<dbReference type="AlphaFoldDB" id="A0A6P8MYT6"/>
<evidence type="ECO:0000313" key="3">
    <source>
        <dbReference type="RefSeq" id="XP_033307445.1"/>
    </source>
</evidence>
<keyword evidence="2" id="KW-1185">Reference proteome</keyword>
<name>A0A6P8MYT6_9HYME</name>
<dbReference type="Proteomes" id="UP000515164">
    <property type="component" value="Unplaced"/>
</dbReference>
<feature type="region of interest" description="Disordered" evidence="1">
    <location>
        <begin position="1"/>
        <end position="30"/>
    </location>
</feature>
<dbReference type="GeneID" id="117209469"/>
<dbReference type="RefSeq" id="XP_033307445.1">
    <property type="nucleotide sequence ID" value="XM_033451554.1"/>
</dbReference>
<dbReference type="KEGG" id="bbif:117209469"/>
<reference evidence="3" key="1">
    <citation type="submission" date="2025-08" db="UniProtKB">
        <authorList>
            <consortium name="RefSeq"/>
        </authorList>
    </citation>
    <scope>IDENTIFICATION</scope>
    <source>
        <tissue evidence="3">Muscle</tissue>
    </source>
</reference>
<gene>
    <name evidence="3" type="primary">LOC117209469</name>
</gene>
<evidence type="ECO:0000313" key="2">
    <source>
        <dbReference type="Proteomes" id="UP000515164"/>
    </source>
</evidence>
<proteinExistence type="predicted"/>